<organism evidence="2">
    <name type="scientific">marine metagenome</name>
    <dbReference type="NCBI Taxonomy" id="408172"/>
    <lineage>
        <taxon>unclassified sequences</taxon>
        <taxon>metagenomes</taxon>
        <taxon>ecological metagenomes</taxon>
    </lineage>
</organism>
<sequence length="239" mass="26735">VIDGLSEEAVAEYLKSYPDFFERHSSLFADLRLAHETGGPATSLLERQIALLRQRNRETEEQLKDLVAVAKLNSSLVEKIHQLSLAIIAEATVAGRLKILKKSLNKDFAADRAVLVLFKSNQGRSYFQEDTFVRVLDQKDSRLGPFEGFLKSKTTRCGPINSKQQIFLFGREANEADPTVTSAVMMPLGRDCKQGFLVIGSYDANHFHPGQRIDLLNKLSELVSMVLDQRPDAVQDRAS</sequence>
<name>A0A381V702_9ZZZZ</name>
<dbReference type="Pfam" id="PF04340">
    <property type="entry name" value="DUF484"/>
    <property type="match status" value="1"/>
</dbReference>
<feature type="non-terminal residue" evidence="2">
    <location>
        <position position="1"/>
    </location>
</feature>
<keyword evidence="1" id="KW-0175">Coiled coil</keyword>
<gene>
    <name evidence="2" type="ORF">METZ01_LOCUS88944</name>
</gene>
<protein>
    <recommendedName>
        <fullName evidence="3">GAF domain-containing protein</fullName>
    </recommendedName>
</protein>
<evidence type="ECO:0000313" key="2">
    <source>
        <dbReference type="EMBL" id="SVA36090.1"/>
    </source>
</evidence>
<dbReference type="AlphaFoldDB" id="A0A381V702"/>
<feature type="coiled-coil region" evidence="1">
    <location>
        <begin position="42"/>
        <end position="69"/>
    </location>
</feature>
<dbReference type="InterPro" id="IPR029016">
    <property type="entry name" value="GAF-like_dom_sf"/>
</dbReference>
<dbReference type="InterPro" id="IPR007435">
    <property type="entry name" value="DUF484"/>
</dbReference>
<dbReference type="PANTHER" id="PTHR38765:SF1">
    <property type="entry name" value="DUF484 DOMAIN-CONTAINING PROTEIN"/>
    <property type="match status" value="1"/>
</dbReference>
<dbReference type="EMBL" id="UINC01008012">
    <property type="protein sequence ID" value="SVA36090.1"/>
    <property type="molecule type" value="Genomic_DNA"/>
</dbReference>
<accession>A0A381V702</accession>
<evidence type="ECO:0008006" key="3">
    <source>
        <dbReference type="Google" id="ProtNLM"/>
    </source>
</evidence>
<proteinExistence type="predicted"/>
<reference evidence="2" key="1">
    <citation type="submission" date="2018-05" db="EMBL/GenBank/DDBJ databases">
        <authorList>
            <person name="Lanie J.A."/>
            <person name="Ng W.-L."/>
            <person name="Kazmierczak K.M."/>
            <person name="Andrzejewski T.M."/>
            <person name="Davidsen T.M."/>
            <person name="Wayne K.J."/>
            <person name="Tettelin H."/>
            <person name="Glass J.I."/>
            <person name="Rusch D."/>
            <person name="Podicherti R."/>
            <person name="Tsui H.-C.T."/>
            <person name="Winkler M.E."/>
        </authorList>
    </citation>
    <scope>NUCLEOTIDE SEQUENCE</scope>
</reference>
<dbReference type="PANTHER" id="PTHR38765">
    <property type="entry name" value="DUF484 DOMAIN-CONTAINING PROTEIN"/>
    <property type="match status" value="1"/>
</dbReference>
<dbReference type="Gene3D" id="3.30.450.40">
    <property type="match status" value="1"/>
</dbReference>
<evidence type="ECO:0000256" key="1">
    <source>
        <dbReference type="SAM" id="Coils"/>
    </source>
</evidence>